<gene>
    <name evidence="2" type="ORF">D515_04892</name>
</gene>
<dbReference type="SUPFAM" id="SSF51621">
    <property type="entry name" value="Phosphoenolpyruvate/pyruvate domain"/>
    <property type="match status" value="1"/>
</dbReference>
<dbReference type="PANTHER" id="PTHR42905">
    <property type="entry name" value="PHOSPHOENOLPYRUVATE CARBOXYLASE"/>
    <property type="match status" value="1"/>
</dbReference>
<dbReference type="Proteomes" id="UP000011223">
    <property type="component" value="Unassembled WGS sequence"/>
</dbReference>
<dbReference type="EMBL" id="ANFM02000009">
    <property type="protein sequence ID" value="EOD80913.1"/>
    <property type="molecule type" value="Genomic_DNA"/>
</dbReference>
<dbReference type="InterPro" id="IPR040442">
    <property type="entry name" value="Pyrv_kinase-like_dom_sf"/>
</dbReference>
<proteinExistence type="predicted"/>
<accession>R1GXK0</accession>
<dbReference type="eggNOG" id="COG2513">
    <property type="taxonomic scope" value="Bacteria"/>
</dbReference>
<dbReference type="Gene3D" id="3.20.20.60">
    <property type="entry name" value="Phosphoenolpyruvate-binding domains"/>
    <property type="match status" value="1"/>
</dbReference>
<dbReference type="InterPro" id="IPR039556">
    <property type="entry name" value="ICL/PEPM"/>
</dbReference>
<dbReference type="CDD" id="cd00377">
    <property type="entry name" value="ICL_PEPM"/>
    <property type="match status" value="1"/>
</dbReference>
<keyword evidence="1" id="KW-0479">Metal-binding</keyword>
<protein>
    <submittedName>
        <fullName evidence="2">Carboxyvinyl-carboxyphosphonate phosphorylmutase</fullName>
    </submittedName>
</protein>
<dbReference type="AlphaFoldDB" id="R1GXK0"/>
<evidence type="ECO:0000313" key="2">
    <source>
        <dbReference type="EMBL" id="EOD80913.1"/>
    </source>
</evidence>
<name>R1GXK0_9GAMM</name>
<dbReference type="GO" id="GO:0046872">
    <property type="term" value="F:metal ion binding"/>
    <property type="evidence" value="ECO:0007669"/>
    <property type="project" value="UniProtKB-KW"/>
</dbReference>
<dbReference type="Pfam" id="PF13714">
    <property type="entry name" value="PEP_mutase"/>
    <property type="match status" value="1"/>
</dbReference>
<keyword evidence="3" id="KW-1185">Reference proteome</keyword>
<evidence type="ECO:0000256" key="1">
    <source>
        <dbReference type="ARBA" id="ARBA00022723"/>
    </source>
</evidence>
<reference evidence="2 3" key="1">
    <citation type="journal article" date="2014" name="PLoS ONE">
        <title>Grimontia indica AK16(T), sp. nov., Isolated from a Seawater Sample Reports the Presence of Pathogenic Genes Similar to Vibrio Genus.</title>
        <authorList>
            <person name="Singh A."/>
            <person name="Vaidya B."/>
            <person name="Khatri I."/>
            <person name="Srinivas T.N."/>
            <person name="Subramanian S."/>
            <person name="Korpole S."/>
            <person name="Pinnaka A.K."/>
        </authorList>
    </citation>
    <scope>NUCLEOTIDE SEQUENCE [LARGE SCALE GENOMIC DNA]</scope>
    <source>
        <strain evidence="2 3">AK16</strain>
    </source>
</reference>
<organism evidence="2 3">
    <name type="scientific">Grimontia indica</name>
    <dbReference type="NCBI Taxonomy" id="1056512"/>
    <lineage>
        <taxon>Bacteria</taxon>
        <taxon>Pseudomonadati</taxon>
        <taxon>Pseudomonadota</taxon>
        <taxon>Gammaproteobacteria</taxon>
        <taxon>Vibrionales</taxon>
        <taxon>Vibrionaceae</taxon>
        <taxon>Grimontia</taxon>
    </lineage>
</organism>
<sequence length="252" mass="27815">MDFYQLSTHDHLYVLANVWDANSAKTAEFEGYPAIGTSSAAIAHSLGYEDGEAMTFDELLFVVRRILACSTLPLNVDIESGYGESADQIAGNIRTLIAMGVKGINIEDSKVLAGERKLESMVEFQQKLRNVIKLVGSQRREVFINVRTDTFLLGLDNAKEETLERAQHYANAGADGLFVPFISKPEDIKAAVDACALPLNVMCTPTLPEFGALQRLGVNRVSMGNYAHSFSQEALRRVFSEIRDSQSFIPLF</sequence>
<evidence type="ECO:0000313" key="3">
    <source>
        <dbReference type="Proteomes" id="UP000011223"/>
    </source>
</evidence>
<comment type="caution">
    <text evidence="2">The sequence shown here is derived from an EMBL/GenBank/DDBJ whole genome shotgun (WGS) entry which is preliminary data.</text>
</comment>
<dbReference type="PANTHER" id="PTHR42905:SF16">
    <property type="entry name" value="CARBOXYPHOSPHONOENOLPYRUVATE PHOSPHONOMUTASE-LIKE PROTEIN (AFU_ORTHOLOGUE AFUA_5G07230)"/>
    <property type="match status" value="1"/>
</dbReference>
<dbReference type="InterPro" id="IPR015813">
    <property type="entry name" value="Pyrv/PenolPyrv_kinase-like_dom"/>
</dbReference>
<dbReference type="RefSeq" id="WP_002536685.1">
    <property type="nucleotide sequence ID" value="NZ_ANFM02000009.1"/>
</dbReference>
<dbReference type="GO" id="GO:0003824">
    <property type="term" value="F:catalytic activity"/>
    <property type="evidence" value="ECO:0007669"/>
    <property type="project" value="InterPro"/>
</dbReference>